<name>A0A0F9DU64_9ZZZZ</name>
<accession>A0A0F9DU64</accession>
<protein>
    <recommendedName>
        <fullName evidence="1">Putative DnaT-like domain-containing protein</fullName>
    </recommendedName>
</protein>
<dbReference type="EMBL" id="LAZR01030216">
    <property type="protein sequence ID" value="KKL57286.1"/>
    <property type="molecule type" value="Genomic_DNA"/>
</dbReference>
<organism evidence="2">
    <name type="scientific">marine sediment metagenome</name>
    <dbReference type="NCBI Taxonomy" id="412755"/>
    <lineage>
        <taxon>unclassified sequences</taxon>
        <taxon>metagenomes</taxon>
        <taxon>ecological metagenomes</taxon>
    </lineage>
</organism>
<evidence type="ECO:0000259" key="1">
    <source>
        <dbReference type="Pfam" id="PF20557"/>
    </source>
</evidence>
<dbReference type="InterPro" id="IPR046787">
    <property type="entry name" value="DnaT_2"/>
</dbReference>
<evidence type="ECO:0000313" key="2">
    <source>
        <dbReference type="EMBL" id="KKL57286.1"/>
    </source>
</evidence>
<proteinExistence type="predicted"/>
<dbReference type="AlphaFoldDB" id="A0A0F9DU64"/>
<gene>
    <name evidence="2" type="ORF">LCGC14_2236940</name>
</gene>
<comment type="caution">
    <text evidence="2">The sequence shown here is derived from an EMBL/GenBank/DDBJ whole genome shotgun (WGS) entry which is preliminary data.</text>
</comment>
<reference evidence="2" key="1">
    <citation type="journal article" date="2015" name="Nature">
        <title>Complex archaea that bridge the gap between prokaryotes and eukaryotes.</title>
        <authorList>
            <person name="Spang A."/>
            <person name="Saw J.H."/>
            <person name="Jorgensen S.L."/>
            <person name="Zaremba-Niedzwiedzka K."/>
            <person name="Martijn J."/>
            <person name="Lind A.E."/>
            <person name="van Eijk R."/>
            <person name="Schleper C."/>
            <person name="Guy L."/>
            <person name="Ettema T.J."/>
        </authorList>
    </citation>
    <scope>NUCLEOTIDE SEQUENCE</scope>
</reference>
<feature type="domain" description="Putative DnaT-like" evidence="1">
    <location>
        <begin position="6"/>
        <end position="166"/>
    </location>
</feature>
<sequence>MAVAIVATAGSATANSYITLAEAETYMEGRSNISLWTAATDPTKNIALVESQRWLTNLGWLGLRADTVQALAWPRQDVTDPDDPNRDVFDSDEVPQRIKDAQSELALEFIKAGTTDISAFDSSVEIVEERVDVIATKYDRNRPTGTARYPTVMRYIRCLLSARPFMSPLVKG</sequence>
<dbReference type="Pfam" id="PF20557">
    <property type="entry name" value="DnaT_2"/>
    <property type="match status" value="1"/>
</dbReference>